<protein>
    <submittedName>
        <fullName evidence="1">Uncharacterized protein</fullName>
    </submittedName>
</protein>
<dbReference type="Proteomes" id="UP000439550">
    <property type="component" value="Unassembled WGS sequence"/>
</dbReference>
<evidence type="ECO:0000313" key="2">
    <source>
        <dbReference type="Proteomes" id="UP000439550"/>
    </source>
</evidence>
<comment type="caution">
    <text evidence="1">The sequence shown here is derived from an EMBL/GenBank/DDBJ whole genome shotgun (WGS) entry which is preliminary data.</text>
</comment>
<proteinExistence type="predicted"/>
<name>A0A7X1Z6N9_9LACT</name>
<dbReference type="OrthoDB" id="2243727at2"/>
<keyword evidence="2" id="KW-1185">Reference proteome</keyword>
<gene>
    <name evidence="1" type="ORF">GHI93_01560</name>
</gene>
<sequence>MTDFFKEMKVLVTELSENIDAVKTNVNRVQIEGRAAEKTGVALQKKIEEFKISAQPRIDKINELLSDIKEKTN</sequence>
<dbReference type="RefSeq" id="WP_153494964.1">
    <property type="nucleotide sequence ID" value="NZ_CAXYUY010000030.1"/>
</dbReference>
<dbReference type="EMBL" id="WITJ01000002">
    <property type="protein sequence ID" value="MQW38636.1"/>
    <property type="molecule type" value="Genomic_DNA"/>
</dbReference>
<dbReference type="AlphaFoldDB" id="A0A7X1Z6N9"/>
<organism evidence="1 2">
    <name type="scientific">Lactococcus hircilactis</name>
    <dbReference type="NCBI Taxonomy" id="1494462"/>
    <lineage>
        <taxon>Bacteria</taxon>
        <taxon>Bacillati</taxon>
        <taxon>Bacillota</taxon>
        <taxon>Bacilli</taxon>
        <taxon>Lactobacillales</taxon>
        <taxon>Streptococcaceae</taxon>
        <taxon>Lactococcus</taxon>
    </lineage>
</organism>
<accession>A0A7X1Z6N9</accession>
<reference evidence="1 2" key="1">
    <citation type="submission" date="2019-10" db="EMBL/GenBank/DDBJ databases">
        <authorList>
            <person name="Dong K."/>
        </authorList>
    </citation>
    <scope>NUCLEOTIDE SEQUENCE [LARGE SCALE GENOMIC DNA]</scope>
    <source>
        <strain evidence="1 2">DSM 28960</strain>
    </source>
</reference>
<evidence type="ECO:0000313" key="1">
    <source>
        <dbReference type="EMBL" id="MQW38636.1"/>
    </source>
</evidence>